<accession>A0A9D1GSI2</accession>
<keyword evidence="1" id="KW-0472">Membrane</keyword>
<evidence type="ECO:0000313" key="3">
    <source>
        <dbReference type="Proteomes" id="UP000886758"/>
    </source>
</evidence>
<name>A0A9D1GSI2_9MOLU</name>
<comment type="caution">
    <text evidence="2">The sequence shown here is derived from an EMBL/GenBank/DDBJ whole genome shotgun (WGS) entry which is preliminary data.</text>
</comment>
<proteinExistence type="predicted"/>
<organism evidence="2 3">
    <name type="scientific">Candidatus Pelethenecus faecipullorum</name>
    <dbReference type="NCBI Taxonomy" id="2840900"/>
    <lineage>
        <taxon>Bacteria</taxon>
        <taxon>Bacillati</taxon>
        <taxon>Mycoplasmatota</taxon>
        <taxon>Mollicutes</taxon>
        <taxon>Candidatus Pelethenecus</taxon>
    </lineage>
</organism>
<gene>
    <name evidence="2" type="ORF">IAD46_03900</name>
</gene>
<feature type="transmembrane region" description="Helical" evidence="1">
    <location>
        <begin position="41"/>
        <end position="63"/>
    </location>
</feature>
<reference evidence="2" key="1">
    <citation type="submission" date="2020-10" db="EMBL/GenBank/DDBJ databases">
        <authorList>
            <person name="Gilroy R."/>
        </authorList>
    </citation>
    <scope>NUCLEOTIDE SEQUENCE</scope>
    <source>
        <strain evidence="2">ChiW17-6978</strain>
    </source>
</reference>
<reference evidence="2" key="2">
    <citation type="journal article" date="2021" name="PeerJ">
        <title>Extensive microbial diversity within the chicken gut microbiome revealed by metagenomics and culture.</title>
        <authorList>
            <person name="Gilroy R."/>
            <person name="Ravi A."/>
            <person name="Getino M."/>
            <person name="Pursley I."/>
            <person name="Horton D.L."/>
            <person name="Alikhan N.F."/>
            <person name="Baker D."/>
            <person name="Gharbi K."/>
            <person name="Hall N."/>
            <person name="Watson M."/>
            <person name="Adriaenssens E.M."/>
            <person name="Foster-Nyarko E."/>
            <person name="Jarju S."/>
            <person name="Secka A."/>
            <person name="Antonio M."/>
            <person name="Oren A."/>
            <person name="Chaudhuri R.R."/>
            <person name="La Ragione R."/>
            <person name="Hildebrand F."/>
            <person name="Pallen M.J."/>
        </authorList>
    </citation>
    <scope>NUCLEOTIDE SEQUENCE</scope>
    <source>
        <strain evidence="2">ChiW17-6978</strain>
    </source>
</reference>
<sequence length="69" mass="7576">MNKTKWLFLGFILSFLCLVSGIGLLFVGALGQNEAMLLTALYLIVIGSCMDAILVIVGLRIYLKARVEK</sequence>
<keyword evidence="1" id="KW-0812">Transmembrane</keyword>
<dbReference type="EMBL" id="DVLF01000118">
    <property type="protein sequence ID" value="HIT50151.1"/>
    <property type="molecule type" value="Genomic_DNA"/>
</dbReference>
<evidence type="ECO:0000313" key="2">
    <source>
        <dbReference type="EMBL" id="HIT50151.1"/>
    </source>
</evidence>
<keyword evidence="1" id="KW-1133">Transmembrane helix</keyword>
<evidence type="ECO:0000256" key="1">
    <source>
        <dbReference type="SAM" id="Phobius"/>
    </source>
</evidence>
<dbReference type="Proteomes" id="UP000886758">
    <property type="component" value="Unassembled WGS sequence"/>
</dbReference>
<protein>
    <submittedName>
        <fullName evidence="2">Uncharacterized protein</fullName>
    </submittedName>
</protein>
<dbReference type="AlphaFoldDB" id="A0A9D1GSI2"/>